<keyword evidence="3 6" id="KW-1133">Transmembrane helix</keyword>
<organism evidence="8 9">
    <name type="scientific">Penicillium cinerascens</name>
    <dbReference type="NCBI Taxonomy" id="70096"/>
    <lineage>
        <taxon>Eukaryota</taxon>
        <taxon>Fungi</taxon>
        <taxon>Dikarya</taxon>
        <taxon>Ascomycota</taxon>
        <taxon>Pezizomycotina</taxon>
        <taxon>Eurotiomycetes</taxon>
        <taxon>Eurotiomycetidae</taxon>
        <taxon>Eurotiales</taxon>
        <taxon>Aspergillaceae</taxon>
        <taxon>Penicillium</taxon>
    </lineage>
</organism>
<evidence type="ECO:0000256" key="4">
    <source>
        <dbReference type="ARBA" id="ARBA00023136"/>
    </source>
</evidence>
<dbReference type="PANTHER" id="PTHR23501:SF149">
    <property type="entry name" value="MULTIDRUG TRANSPORTER, PUTATIVE (AFU_ORTHOLOGUE AFUA_5G10430)-RELATED"/>
    <property type="match status" value="1"/>
</dbReference>
<evidence type="ECO:0000259" key="7">
    <source>
        <dbReference type="PROSITE" id="PS50850"/>
    </source>
</evidence>
<dbReference type="Gene3D" id="1.20.1720.10">
    <property type="entry name" value="Multidrug resistance protein D"/>
    <property type="match status" value="1"/>
</dbReference>
<feature type="transmembrane region" description="Helical" evidence="6">
    <location>
        <begin position="253"/>
        <end position="273"/>
    </location>
</feature>
<feature type="transmembrane region" description="Helical" evidence="6">
    <location>
        <begin position="130"/>
        <end position="149"/>
    </location>
</feature>
<feature type="transmembrane region" description="Helical" evidence="6">
    <location>
        <begin position="62"/>
        <end position="85"/>
    </location>
</feature>
<feature type="transmembrane region" description="Helical" evidence="6">
    <location>
        <begin position="325"/>
        <end position="350"/>
    </location>
</feature>
<feature type="transmembrane region" description="Helical" evidence="6">
    <location>
        <begin position="530"/>
        <end position="550"/>
    </location>
</feature>
<keyword evidence="4 6" id="KW-0472">Membrane</keyword>
<reference evidence="8" key="2">
    <citation type="journal article" date="2023" name="IMA Fungus">
        <title>Comparative genomic study of the Penicillium genus elucidates a diverse pangenome and 15 lateral gene transfer events.</title>
        <authorList>
            <person name="Petersen C."/>
            <person name="Sorensen T."/>
            <person name="Nielsen M.R."/>
            <person name="Sondergaard T.E."/>
            <person name="Sorensen J.L."/>
            <person name="Fitzpatrick D.A."/>
            <person name="Frisvad J.C."/>
            <person name="Nielsen K.L."/>
        </authorList>
    </citation>
    <scope>NUCLEOTIDE SEQUENCE</scope>
    <source>
        <strain evidence="8">IBT 15544</strain>
    </source>
</reference>
<evidence type="ECO:0000313" key="8">
    <source>
        <dbReference type="EMBL" id="KAJ5218587.1"/>
    </source>
</evidence>
<protein>
    <recommendedName>
        <fullName evidence="7">Major facilitator superfamily (MFS) profile domain-containing protein</fullName>
    </recommendedName>
</protein>
<accession>A0A9W9NF03</accession>
<dbReference type="Proteomes" id="UP001150904">
    <property type="component" value="Unassembled WGS sequence"/>
</dbReference>
<evidence type="ECO:0000256" key="3">
    <source>
        <dbReference type="ARBA" id="ARBA00022989"/>
    </source>
</evidence>
<dbReference type="Pfam" id="PF07690">
    <property type="entry name" value="MFS_1"/>
    <property type="match status" value="1"/>
</dbReference>
<dbReference type="AlphaFoldDB" id="A0A9W9NF03"/>
<feature type="domain" description="Major facilitator superfamily (MFS) profile" evidence="7">
    <location>
        <begin position="64"/>
        <end position="554"/>
    </location>
</feature>
<evidence type="ECO:0000256" key="6">
    <source>
        <dbReference type="SAM" id="Phobius"/>
    </source>
</evidence>
<feature type="transmembrane region" description="Helical" evidence="6">
    <location>
        <begin position="155"/>
        <end position="176"/>
    </location>
</feature>
<name>A0A9W9NF03_9EURO</name>
<feature type="transmembrane region" description="Helical" evidence="6">
    <location>
        <begin position="97"/>
        <end position="118"/>
    </location>
</feature>
<comment type="subcellular location">
    <subcellularLocation>
        <location evidence="1">Membrane</location>
        <topology evidence="1">Multi-pass membrane protein</topology>
    </subcellularLocation>
</comment>
<feature type="transmembrane region" description="Helical" evidence="6">
    <location>
        <begin position="362"/>
        <end position="384"/>
    </location>
</feature>
<proteinExistence type="predicted"/>
<dbReference type="InterPro" id="IPR020846">
    <property type="entry name" value="MFS_dom"/>
</dbReference>
<feature type="transmembrane region" description="Helical" evidence="6">
    <location>
        <begin position="285"/>
        <end position="304"/>
    </location>
</feature>
<dbReference type="GO" id="GO:0005886">
    <property type="term" value="C:plasma membrane"/>
    <property type="evidence" value="ECO:0007669"/>
    <property type="project" value="TreeGrafter"/>
</dbReference>
<feature type="transmembrane region" description="Helical" evidence="6">
    <location>
        <begin position="466"/>
        <end position="485"/>
    </location>
</feature>
<dbReference type="InterPro" id="IPR036259">
    <property type="entry name" value="MFS_trans_sf"/>
</dbReference>
<dbReference type="InterPro" id="IPR011701">
    <property type="entry name" value="MFS"/>
</dbReference>
<feature type="transmembrane region" description="Helical" evidence="6">
    <location>
        <begin position="391"/>
        <end position="410"/>
    </location>
</feature>
<dbReference type="GO" id="GO:0022857">
    <property type="term" value="F:transmembrane transporter activity"/>
    <property type="evidence" value="ECO:0007669"/>
    <property type="project" value="InterPro"/>
</dbReference>
<feature type="transmembrane region" description="Helical" evidence="6">
    <location>
        <begin position="416"/>
        <end position="437"/>
    </location>
</feature>
<evidence type="ECO:0000256" key="1">
    <source>
        <dbReference type="ARBA" id="ARBA00004141"/>
    </source>
</evidence>
<feature type="transmembrane region" description="Helical" evidence="6">
    <location>
        <begin position="216"/>
        <end position="241"/>
    </location>
</feature>
<feature type="region of interest" description="Disordered" evidence="5">
    <location>
        <begin position="1"/>
        <end position="36"/>
    </location>
</feature>
<reference evidence="8" key="1">
    <citation type="submission" date="2022-12" db="EMBL/GenBank/DDBJ databases">
        <authorList>
            <person name="Petersen C."/>
        </authorList>
    </citation>
    <scope>NUCLEOTIDE SEQUENCE</scope>
    <source>
        <strain evidence="8">IBT 15544</strain>
    </source>
</reference>
<dbReference type="SUPFAM" id="SSF103473">
    <property type="entry name" value="MFS general substrate transporter"/>
    <property type="match status" value="1"/>
</dbReference>
<comment type="caution">
    <text evidence="8">The sequence shown here is derived from an EMBL/GenBank/DDBJ whole genome shotgun (WGS) entry which is preliminary data.</text>
</comment>
<dbReference type="RefSeq" id="XP_058313160.1">
    <property type="nucleotide sequence ID" value="XM_058447749.1"/>
</dbReference>
<dbReference type="PRINTS" id="PR01036">
    <property type="entry name" value="TCRTETB"/>
</dbReference>
<dbReference type="PANTHER" id="PTHR23501">
    <property type="entry name" value="MAJOR FACILITATOR SUPERFAMILY"/>
    <property type="match status" value="1"/>
</dbReference>
<gene>
    <name evidence="8" type="ORF">N7498_000686</name>
</gene>
<keyword evidence="9" id="KW-1185">Reference proteome</keyword>
<dbReference type="Gene3D" id="1.20.1250.20">
    <property type="entry name" value="MFS general substrate transporter like domains"/>
    <property type="match status" value="1"/>
</dbReference>
<dbReference type="OrthoDB" id="2351791at2759"/>
<sequence length="554" mass="60597">MGRSTVLADTFAIEPKSSLDPRTSVDSVDDGDPNPAQESTIQLFESDLSPDEQQWRPGMRDWLVFICIVILAMMDAFDAAVLIPVLPELANIFDEPLASTLWVNTAYLVFSAGSQLFFTMMCEVFSHGPVWIVAVVCTTIGTGICSGSMSLTELIVGRLIQGIGGGGAMSLCLVIMAESAPESIHSRYSCYILLTRLIGTTLGPIVGGLFVDFAHWTWAFYFNFIFCALSLLVIPFAVDLRVSKNIPLRKLRILDWSGAAMAFLGPGTILVGLNWGGSLYRWSEWQTLVPIVVGVAIIIAMVFYESTWALHPQFGLRVFQTRATVMTYVGCFLHGFVVYCQLQFFTFYFMSTKYFSTTLSGLSLFAIAGLAIVPAALVGIILARESQCTKWIISGGWLLMVLASGCSILLDSKTPTVGWVFLFLSIGLAHGLLLSSYNIRIHNIPKAEGTTLPTNPTTISNFMRSWGMALAIPVGGVIFLNRFGYELQSIGLRYDLINTARGYVILMDQVRMAEGQREAVQDASALALSVVWEVVTGVAAIGGLSSAYLWTKRQ</sequence>
<dbReference type="EMBL" id="JAPQKR010000004">
    <property type="protein sequence ID" value="KAJ5218587.1"/>
    <property type="molecule type" value="Genomic_DNA"/>
</dbReference>
<evidence type="ECO:0000256" key="5">
    <source>
        <dbReference type="SAM" id="MobiDB-lite"/>
    </source>
</evidence>
<evidence type="ECO:0000313" key="9">
    <source>
        <dbReference type="Proteomes" id="UP001150904"/>
    </source>
</evidence>
<evidence type="ECO:0000256" key="2">
    <source>
        <dbReference type="ARBA" id="ARBA00022692"/>
    </source>
</evidence>
<keyword evidence="2 6" id="KW-0812">Transmembrane</keyword>
<dbReference type="GeneID" id="83175049"/>
<feature type="transmembrane region" description="Helical" evidence="6">
    <location>
        <begin position="188"/>
        <end position="210"/>
    </location>
</feature>
<dbReference type="PROSITE" id="PS50850">
    <property type="entry name" value="MFS"/>
    <property type="match status" value="1"/>
</dbReference>